<keyword evidence="2" id="KW-0808">Transferase</keyword>
<dbReference type="EMBL" id="QTTN01000007">
    <property type="protein sequence ID" value="REE88992.1"/>
    <property type="molecule type" value="Genomic_DNA"/>
</dbReference>
<dbReference type="Gene3D" id="3.90.1200.10">
    <property type="match status" value="1"/>
</dbReference>
<keyword evidence="3" id="KW-1185">Reference proteome</keyword>
<organism evidence="2 3">
    <name type="scientific">Paenibacillus taihuensis</name>
    <dbReference type="NCBI Taxonomy" id="1156355"/>
    <lineage>
        <taxon>Bacteria</taxon>
        <taxon>Bacillati</taxon>
        <taxon>Bacillota</taxon>
        <taxon>Bacilli</taxon>
        <taxon>Bacillales</taxon>
        <taxon>Paenibacillaceae</taxon>
        <taxon>Paenibacillus</taxon>
    </lineage>
</organism>
<keyword evidence="2" id="KW-0418">Kinase</keyword>
<dbReference type="InterPro" id="IPR002575">
    <property type="entry name" value="Aminoglycoside_PTrfase"/>
</dbReference>
<dbReference type="Pfam" id="PF01636">
    <property type="entry name" value="APH"/>
    <property type="match status" value="1"/>
</dbReference>
<gene>
    <name evidence="2" type="ORF">A8990_10788</name>
</gene>
<dbReference type="PANTHER" id="PTHR21310">
    <property type="entry name" value="AMINOGLYCOSIDE PHOSPHOTRANSFERASE-RELATED-RELATED"/>
    <property type="match status" value="1"/>
</dbReference>
<evidence type="ECO:0000259" key="1">
    <source>
        <dbReference type="Pfam" id="PF01636"/>
    </source>
</evidence>
<evidence type="ECO:0000313" key="3">
    <source>
        <dbReference type="Proteomes" id="UP000256304"/>
    </source>
</evidence>
<dbReference type="SUPFAM" id="SSF56112">
    <property type="entry name" value="Protein kinase-like (PK-like)"/>
    <property type="match status" value="1"/>
</dbReference>
<evidence type="ECO:0000313" key="2">
    <source>
        <dbReference type="EMBL" id="REE88992.1"/>
    </source>
</evidence>
<feature type="domain" description="Aminoglycoside phosphotransferase" evidence="1">
    <location>
        <begin position="22"/>
        <end position="243"/>
    </location>
</feature>
<dbReference type="OrthoDB" id="9812495at2"/>
<dbReference type="Proteomes" id="UP000256304">
    <property type="component" value="Unassembled WGS sequence"/>
</dbReference>
<proteinExistence type="predicted"/>
<dbReference type="Gene3D" id="3.30.200.150">
    <property type="match status" value="1"/>
</dbReference>
<dbReference type="PANTHER" id="PTHR21310:SF15">
    <property type="entry name" value="AMINOGLYCOSIDE PHOSPHOTRANSFERASE DOMAIN-CONTAINING PROTEIN"/>
    <property type="match status" value="1"/>
</dbReference>
<dbReference type="RefSeq" id="WP_116188498.1">
    <property type="nucleotide sequence ID" value="NZ_QTTN01000007.1"/>
</dbReference>
<dbReference type="InterPro" id="IPR011009">
    <property type="entry name" value="Kinase-like_dom_sf"/>
</dbReference>
<sequence>MKPQIVMDVVARDMGAEFSAFERVSEGEDSQAFAVRIDDVGCIIRVNRSAKGFLKDNYCYRHFTSSELPIPEIIRIGDLDDEFSYCISRRAPGITLQDVQSSELTAIAPSVMKVMEAMGSTSAAETSGYGSFDENGIGRFLSWRDYIVSISDPRCYDWEPLILHPNLVNERLSSYFEVIEAFAPRCPDVRRLVHGDFGSNNVLTDGGIITGVIDWSEAMLGDPLYDVANIFFWRTWLECMEAQASYIEERHPEITERGRAEALRCYQLRIGLDVIYQSAAAGDADTVVLEWALARCDQIISS</sequence>
<dbReference type="InterPro" id="IPR051678">
    <property type="entry name" value="AGP_Transferase"/>
</dbReference>
<dbReference type="GO" id="GO:0016301">
    <property type="term" value="F:kinase activity"/>
    <property type="evidence" value="ECO:0007669"/>
    <property type="project" value="UniProtKB-KW"/>
</dbReference>
<comment type="caution">
    <text evidence="2">The sequence shown here is derived from an EMBL/GenBank/DDBJ whole genome shotgun (WGS) entry which is preliminary data.</text>
</comment>
<name>A0A3D9SGT7_9BACL</name>
<accession>A0A3D9SGT7</accession>
<protein>
    <submittedName>
        <fullName evidence="2">Hygromycin-B 4-O-kinase</fullName>
    </submittedName>
</protein>
<reference evidence="2 3" key="1">
    <citation type="submission" date="2018-08" db="EMBL/GenBank/DDBJ databases">
        <title>Genomic Encyclopedia of Type Strains, Phase III (KMG-III): the genomes of soil and plant-associated and newly described type strains.</title>
        <authorList>
            <person name="Whitman W."/>
        </authorList>
    </citation>
    <scope>NUCLEOTIDE SEQUENCE [LARGE SCALE GENOMIC DNA]</scope>
    <source>
        <strain evidence="2 3">CGMCC 1.10966</strain>
    </source>
</reference>
<dbReference type="AlphaFoldDB" id="A0A3D9SGT7"/>